<dbReference type="AlphaFoldDB" id="A0A9D1IG27"/>
<comment type="caution">
    <text evidence="8">The sequence shown here is derived from an EMBL/GenBank/DDBJ whole genome shotgun (WGS) entry which is preliminary data.</text>
</comment>
<dbReference type="Gene3D" id="1.10.10.10">
    <property type="entry name" value="Winged helix-like DNA-binding domain superfamily/Winged helix DNA-binding domain"/>
    <property type="match status" value="1"/>
</dbReference>
<evidence type="ECO:0000256" key="7">
    <source>
        <dbReference type="PIRSR" id="PIRSR602481-1"/>
    </source>
</evidence>
<proteinExistence type="inferred from homology"/>
<dbReference type="GO" id="GO:0045892">
    <property type="term" value="P:negative regulation of DNA-templated transcription"/>
    <property type="evidence" value="ECO:0007669"/>
    <property type="project" value="TreeGrafter"/>
</dbReference>
<dbReference type="Gene3D" id="3.30.1490.190">
    <property type="match status" value="1"/>
</dbReference>
<sequence>MQQIRKSRQRDAILQDLRARTDHPTAMELYLSVRKTIPNLSLGTLYRNLNGLCESGQIIRLSVGGEEHFDACTKRHWHLKCDRCGRFYDLPTPDDTNAVPFPAYEGELRDYSLVFFGVCTHCARTAVEK</sequence>
<evidence type="ECO:0000256" key="2">
    <source>
        <dbReference type="ARBA" id="ARBA00022491"/>
    </source>
</evidence>
<comment type="cofactor">
    <cofactor evidence="7">
        <name>Zn(2+)</name>
        <dbReference type="ChEBI" id="CHEBI:29105"/>
    </cofactor>
    <text evidence="7">Binds 1 zinc ion per subunit.</text>
</comment>
<comment type="similarity">
    <text evidence="1">Belongs to the Fur family.</text>
</comment>
<keyword evidence="3 7" id="KW-0862">Zinc</keyword>
<dbReference type="GO" id="GO:1900376">
    <property type="term" value="P:regulation of secondary metabolite biosynthetic process"/>
    <property type="evidence" value="ECO:0007669"/>
    <property type="project" value="TreeGrafter"/>
</dbReference>
<feature type="binding site" evidence="7">
    <location>
        <position position="122"/>
    </location>
    <ligand>
        <name>Zn(2+)</name>
        <dbReference type="ChEBI" id="CHEBI:29105"/>
    </ligand>
</feature>
<evidence type="ECO:0000256" key="6">
    <source>
        <dbReference type="ARBA" id="ARBA00023163"/>
    </source>
</evidence>
<dbReference type="InterPro" id="IPR036390">
    <property type="entry name" value="WH_DNA-bd_sf"/>
</dbReference>
<reference evidence="8" key="2">
    <citation type="journal article" date="2021" name="PeerJ">
        <title>Extensive microbial diversity within the chicken gut microbiome revealed by metagenomics and culture.</title>
        <authorList>
            <person name="Gilroy R."/>
            <person name="Ravi A."/>
            <person name="Getino M."/>
            <person name="Pursley I."/>
            <person name="Horton D.L."/>
            <person name="Alikhan N.F."/>
            <person name="Baker D."/>
            <person name="Gharbi K."/>
            <person name="Hall N."/>
            <person name="Watson M."/>
            <person name="Adriaenssens E.M."/>
            <person name="Foster-Nyarko E."/>
            <person name="Jarju S."/>
            <person name="Secka A."/>
            <person name="Antonio M."/>
            <person name="Oren A."/>
            <person name="Chaudhuri R.R."/>
            <person name="La Ragione R."/>
            <person name="Hildebrand F."/>
            <person name="Pallen M.J."/>
        </authorList>
    </citation>
    <scope>NUCLEOTIDE SEQUENCE</scope>
    <source>
        <strain evidence="8">ChiGjej1B1-19959</strain>
    </source>
</reference>
<accession>A0A9D1IG27</accession>
<dbReference type="CDD" id="cd07153">
    <property type="entry name" value="Fur_like"/>
    <property type="match status" value="1"/>
</dbReference>
<keyword evidence="7" id="KW-0479">Metal-binding</keyword>
<dbReference type="GO" id="GO:0000976">
    <property type="term" value="F:transcription cis-regulatory region binding"/>
    <property type="evidence" value="ECO:0007669"/>
    <property type="project" value="TreeGrafter"/>
</dbReference>
<feature type="binding site" evidence="7">
    <location>
        <position position="84"/>
    </location>
    <ligand>
        <name>Zn(2+)</name>
        <dbReference type="ChEBI" id="CHEBI:29105"/>
    </ligand>
</feature>
<dbReference type="GO" id="GO:0008270">
    <property type="term" value="F:zinc ion binding"/>
    <property type="evidence" value="ECO:0007669"/>
    <property type="project" value="TreeGrafter"/>
</dbReference>
<evidence type="ECO:0000256" key="1">
    <source>
        <dbReference type="ARBA" id="ARBA00007957"/>
    </source>
</evidence>
<dbReference type="SUPFAM" id="SSF46785">
    <property type="entry name" value="Winged helix' DNA-binding domain"/>
    <property type="match status" value="1"/>
</dbReference>
<feature type="binding site" evidence="7">
    <location>
        <position position="119"/>
    </location>
    <ligand>
        <name>Zn(2+)</name>
        <dbReference type="ChEBI" id="CHEBI:29105"/>
    </ligand>
</feature>
<dbReference type="PANTHER" id="PTHR33202:SF7">
    <property type="entry name" value="FERRIC UPTAKE REGULATION PROTEIN"/>
    <property type="match status" value="1"/>
</dbReference>
<reference evidence="8" key="1">
    <citation type="submission" date="2020-10" db="EMBL/GenBank/DDBJ databases">
        <authorList>
            <person name="Gilroy R."/>
        </authorList>
    </citation>
    <scope>NUCLEOTIDE SEQUENCE</scope>
    <source>
        <strain evidence="8">ChiGjej1B1-19959</strain>
    </source>
</reference>
<dbReference type="GO" id="GO:0003700">
    <property type="term" value="F:DNA-binding transcription factor activity"/>
    <property type="evidence" value="ECO:0007669"/>
    <property type="project" value="InterPro"/>
</dbReference>
<dbReference type="Proteomes" id="UP000824071">
    <property type="component" value="Unassembled WGS sequence"/>
</dbReference>
<evidence type="ECO:0000256" key="5">
    <source>
        <dbReference type="ARBA" id="ARBA00023125"/>
    </source>
</evidence>
<keyword evidence="6" id="KW-0804">Transcription</keyword>
<evidence type="ECO:0000256" key="3">
    <source>
        <dbReference type="ARBA" id="ARBA00022833"/>
    </source>
</evidence>
<keyword evidence="4" id="KW-0805">Transcription regulation</keyword>
<evidence type="ECO:0000313" key="9">
    <source>
        <dbReference type="Proteomes" id="UP000824071"/>
    </source>
</evidence>
<evidence type="ECO:0000256" key="4">
    <source>
        <dbReference type="ARBA" id="ARBA00023015"/>
    </source>
</evidence>
<name>A0A9D1IG27_9FIRM</name>
<dbReference type="InterPro" id="IPR043135">
    <property type="entry name" value="Fur_C"/>
</dbReference>
<feature type="binding site" evidence="7">
    <location>
        <position position="81"/>
    </location>
    <ligand>
        <name>Zn(2+)</name>
        <dbReference type="ChEBI" id="CHEBI:29105"/>
    </ligand>
</feature>
<dbReference type="Pfam" id="PF01475">
    <property type="entry name" value="FUR"/>
    <property type="match status" value="1"/>
</dbReference>
<gene>
    <name evidence="8" type="ORF">IAC53_05720</name>
</gene>
<dbReference type="InterPro" id="IPR002481">
    <property type="entry name" value="FUR"/>
</dbReference>
<dbReference type="EMBL" id="DVMW01000033">
    <property type="protein sequence ID" value="HIU36081.1"/>
    <property type="molecule type" value="Genomic_DNA"/>
</dbReference>
<organism evidence="8 9">
    <name type="scientific">Candidatus Fimenecus excrementigallinarum</name>
    <dbReference type="NCBI Taxonomy" id="2840816"/>
    <lineage>
        <taxon>Bacteria</taxon>
        <taxon>Bacillati</taxon>
        <taxon>Bacillota</taxon>
        <taxon>Clostridia</taxon>
        <taxon>Candidatus Fimenecus</taxon>
    </lineage>
</organism>
<dbReference type="InterPro" id="IPR036388">
    <property type="entry name" value="WH-like_DNA-bd_sf"/>
</dbReference>
<keyword evidence="5" id="KW-0238">DNA-binding</keyword>
<dbReference type="PANTHER" id="PTHR33202">
    <property type="entry name" value="ZINC UPTAKE REGULATION PROTEIN"/>
    <property type="match status" value="1"/>
</dbReference>
<evidence type="ECO:0000313" key="8">
    <source>
        <dbReference type="EMBL" id="HIU36081.1"/>
    </source>
</evidence>
<keyword evidence="2" id="KW-0678">Repressor</keyword>
<protein>
    <submittedName>
        <fullName evidence="8">Transcriptional repressor</fullName>
    </submittedName>
</protein>